<gene>
    <name evidence="1" type="ORF">GCM10007420_07400</name>
</gene>
<proteinExistence type="predicted"/>
<dbReference type="PANTHER" id="PTHR36978:SF4">
    <property type="entry name" value="P-LOOP CONTAINING NUCLEOSIDE TRIPHOSPHATE HYDROLASE PROTEIN"/>
    <property type="match status" value="1"/>
</dbReference>
<dbReference type="EMBL" id="BMFS01000002">
    <property type="protein sequence ID" value="GGG94398.1"/>
    <property type="molecule type" value="Genomic_DNA"/>
</dbReference>
<reference evidence="2" key="1">
    <citation type="journal article" date="2019" name="Int. J. Syst. Evol. Microbiol.">
        <title>The Global Catalogue of Microorganisms (GCM) 10K type strain sequencing project: providing services to taxonomists for standard genome sequencing and annotation.</title>
        <authorList>
            <consortium name="The Broad Institute Genomics Platform"/>
            <consortium name="The Broad Institute Genome Sequencing Center for Infectious Disease"/>
            <person name="Wu L."/>
            <person name="Ma J."/>
        </authorList>
    </citation>
    <scope>NUCLEOTIDE SEQUENCE [LARGE SCALE GENOMIC DNA]</scope>
    <source>
        <strain evidence="2">CGMCC 1.12766</strain>
    </source>
</reference>
<organism evidence="1 2">
    <name type="scientific">Glycocaulis albus</name>
    <dbReference type="NCBI Taxonomy" id="1382801"/>
    <lineage>
        <taxon>Bacteria</taxon>
        <taxon>Pseudomonadati</taxon>
        <taxon>Pseudomonadota</taxon>
        <taxon>Alphaproteobacteria</taxon>
        <taxon>Maricaulales</taxon>
        <taxon>Maricaulaceae</taxon>
        <taxon>Glycocaulis</taxon>
    </lineage>
</organism>
<sequence length="475" mass="54840">MTKIDLVFRRVDERTADISLELAKRHIRPDAIHILNDVRPFTRCVEEMLKIEHDCDYVVYLDADCLILEDMRSFIEECDAAYVDAYVSDRFRGRIHCGVHITRIDLVRAMGRIKPPVDDLKYALRPESRLRNLAMKPLRLSKQFRNFDILHDHFQYYRHVFQKYALRELRSRTEVQFRRLSSAMSGWNMDDGLDLDLKVAMAAVEYARRHVAPEAGAAEVHAFIAALPEHADIALTELGIAEKPAMSMADLEAWLEKNDRREVYGSASDRKKVFGLGLSRTGTRSLTSALQMLGWDCSHYPIDEDTYTELANGQYDLTLLKYHDGLTDITCAPYYQQFDKQYPGSKFILTVRDKDRWLNSCRNHWFNRPAFGDAEDPDQEVHFLMRQLLRAAVYGCYTYVPERFSWVYDRHVAEVKAYFKDRPDDLLIIDVCAGEGFEKLAPFLDVPVPAEPFPHKGALLTQRVEEARAGSVAAE</sequence>
<dbReference type="InterPro" id="IPR040632">
    <property type="entry name" value="Sulfotransfer_4"/>
</dbReference>
<keyword evidence="2" id="KW-1185">Reference proteome</keyword>
<dbReference type="InterPro" id="IPR027417">
    <property type="entry name" value="P-loop_NTPase"/>
</dbReference>
<dbReference type="Gene3D" id="3.40.50.300">
    <property type="entry name" value="P-loop containing nucleotide triphosphate hydrolases"/>
    <property type="match status" value="1"/>
</dbReference>
<dbReference type="PANTHER" id="PTHR36978">
    <property type="entry name" value="P-LOOP CONTAINING NUCLEOTIDE TRIPHOSPHATE HYDROLASE"/>
    <property type="match status" value="1"/>
</dbReference>
<accession>A0ABQ1XIF3</accession>
<protein>
    <submittedName>
        <fullName evidence="1">Uncharacterized protein</fullName>
    </submittedName>
</protein>
<dbReference type="SUPFAM" id="SSF52540">
    <property type="entry name" value="P-loop containing nucleoside triphosphate hydrolases"/>
    <property type="match status" value="1"/>
</dbReference>
<evidence type="ECO:0000313" key="2">
    <source>
        <dbReference type="Proteomes" id="UP000648722"/>
    </source>
</evidence>
<evidence type="ECO:0000313" key="1">
    <source>
        <dbReference type="EMBL" id="GGG94398.1"/>
    </source>
</evidence>
<dbReference type="Proteomes" id="UP000648722">
    <property type="component" value="Unassembled WGS sequence"/>
</dbReference>
<dbReference type="Pfam" id="PF17784">
    <property type="entry name" value="Sulfotransfer_4"/>
    <property type="match status" value="1"/>
</dbReference>
<name>A0ABQ1XIF3_9PROT</name>
<dbReference type="RefSeq" id="WP_188451200.1">
    <property type="nucleotide sequence ID" value="NZ_BMFS01000002.1"/>
</dbReference>
<comment type="caution">
    <text evidence="1">The sequence shown here is derived from an EMBL/GenBank/DDBJ whole genome shotgun (WGS) entry which is preliminary data.</text>
</comment>